<dbReference type="HOGENOM" id="CLU_037990_4_0_2"/>
<dbReference type="RefSeq" id="WP_011308577.1">
    <property type="nucleotide sequence ID" value="NZ_CP009526.1"/>
</dbReference>
<dbReference type="EMBL" id="CP009526">
    <property type="protein sequence ID" value="AKB50311.1"/>
    <property type="molecule type" value="Genomic_DNA"/>
</dbReference>
<organism evidence="2 3">
    <name type="scientific">Methanosarcina barkeri str. Wiesmoor</name>
    <dbReference type="NCBI Taxonomy" id="1434109"/>
    <lineage>
        <taxon>Archaea</taxon>
        <taxon>Methanobacteriati</taxon>
        <taxon>Methanobacteriota</taxon>
        <taxon>Stenosarchaea group</taxon>
        <taxon>Methanomicrobia</taxon>
        <taxon>Methanosarcinales</taxon>
        <taxon>Methanosarcinaceae</taxon>
        <taxon>Methanosarcina</taxon>
    </lineage>
</organism>
<keyword evidence="2" id="KW-0808">Transferase</keyword>
<evidence type="ECO:0000259" key="1">
    <source>
        <dbReference type="Pfam" id="PF08241"/>
    </source>
</evidence>
<dbReference type="GeneID" id="24822505"/>
<dbReference type="Gene3D" id="3.40.50.150">
    <property type="entry name" value="Vaccinia Virus protein VP39"/>
    <property type="match status" value="1"/>
</dbReference>
<dbReference type="Pfam" id="PF08241">
    <property type="entry name" value="Methyltransf_11"/>
    <property type="match status" value="1"/>
</dbReference>
<dbReference type="PANTHER" id="PTHR43591:SF24">
    <property type="entry name" value="2-METHOXY-6-POLYPRENYL-1,4-BENZOQUINOL METHYLASE, MITOCHONDRIAL"/>
    <property type="match status" value="1"/>
</dbReference>
<dbReference type="InterPro" id="IPR013216">
    <property type="entry name" value="Methyltransf_11"/>
</dbReference>
<keyword evidence="2" id="KW-0830">Ubiquinone</keyword>
<sequence length="230" mass="26609">MKDKITAHWNKISPNYRKMYRDHLDEEILLMQNLFLDKLPAGKKLNVLDIGTGPGIQAFVFAGMGHNVTALDISEEMLARAKEEAKNRNLSIKFVEGDGEKLPFENNTFDIIVNMHLLWTLTDHDKFFSECCRVLVPEGRILAIDGQWFQPGYVPNRIYNQEERNHDELIEYLPLYDSNSPEMITTIMENNGFSEVSWKSLPEYAEYMKRCDPEGYDYLSVPYLATGIKC</sequence>
<dbReference type="GO" id="GO:0008757">
    <property type="term" value="F:S-adenosylmethionine-dependent methyltransferase activity"/>
    <property type="evidence" value="ECO:0007669"/>
    <property type="project" value="InterPro"/>
</dbReference>
<dbReference type="SUPFAM" id="SSF53335">
    <property type="entry name" value="S-adenosyl-L-methionine-dependent methyltransferases"/>
    <property type="match status" value="1"/>
</dbReference>
<reference evidence="2 3" key="1">
    <citation type="submission" date="2014-07" db="EMBL/GenBank/DDBJ databases">
        <title>Methanogenic archaea and the global carbon cycle.</title>
        <authorList>
            <person name="Henriksen J.R."/>
            <person name="Luke J."/>
            <person name="Reinhart S."/>
            <person name="Benedict M.N."/>
            <person name="Youngblut N.D."/>
            <person name="Metcalf M.E."/>
            <person name="Whitaker R.J."/>
            <person name="Metcalf W.W."/>
        </authorList>
    </citation>
    <scope>NUCLEOTIDE SEQUENCE [LARGE SCALE GENOMIC DNA]</scope>
    <source>
        <strain evidence="2 3">Wiesmoor</strain>
    </source>
</reference>
<evidence type="ECO:0000313" key="2">
    <source>
        <dbReference type="EMBL" id="AKB50311.1"/>
    </source>
</evidence>
<name>A0A0E3LKY1_METBA</name>
<dbReference type="KEGG" id="mbw:MSBRW_1058"/>
<dbReference type="PANTHER" id="PTHR43591">
    <property type="entry name" value="METHYLTRANSFERASE"/>
    <property type="match status" value="1"/>
</dbReference>
<keyword evidence="2" id="KW-0489">Methyltransferase</keyword>
<feature type="domain" description="Methyltransferase type 11" evidence="1">
    <location>
        <begin position="48"/>
        <end position="142"/>
    </location>
</feature>
<gene>
    <name evidence="2" type="ORF">MSBRW_1058</name>
</gene>
<dbReference type="GO" id="GO:0032259">
    <property type="term" value="P:methylation"/>
    <property type="evidence" value="ECO:0007669"/>
    <property type="project" value="UniProtKB-KW"/>
</dbReference>
<dbReference type="AlphaFoldDB" id="A0A0E3LKY1"/>
<dbReference type="Proteomes" id="UP000033038">
    <property type="component" value="Chromosome"/>
</dbReference>
<proteinExistence type="predicted"/>
<dbReference type="CDD" id="cd02440">
    <property type="entry name" value="AdoMet_MTases"/>
    <property type="match status" value="1"/>
</dbReference>
<accession>A0A0E3LKY1</accession>
<evidence type="ECO:0000313" key="3">
    <source>
        <dbReference type="Proteomes" id="UP000033038"/>
    </source>
</evidence>
<protein>
    <submittedName>
        <fullName evidence="2">Ubiquinone/menaquinone biosynthesis methyltransferase</fullName>
    </submittedName>
</protein>
<dbReference type="PATRIC" id="fig|1434109.4.peg.1312"/>
<dbReference type="InterPro" id="IPR029063">
    <property type="entry name" value="SAM-dependent_MTases_sf"/>
</dbReference>